<name>H2J2Z3_MARPK</name>
<proteinExistence type="predicted"/>
<dbReference type="Gene3D" id="3.40.50.300">
    <property type="entry name" value="P-loop containing nucleotide triphosphate hydrolases"/>
    <property type="match status" value="1"/>
</dbReference>
<dbReference type="KEGG" id="mpz:Marpi_1281"/>
<gene>
    <name evidence="2" type="ordered locus">Marpi_1281</name>
</gene>
<protein>
    <submittedName>
        <fullName evidence="2">ATPase</fullName>
    </submittedName>
</protein>
<dbReference type="EMBL" id="CP003257">
    <property type="protein sequence ID" value="AEX85684.1"/>
    <property type="molecule type" value="Genomic_DNA"/>
</dbReference>
<dbReference type="SUPFAM" id="SSF52540">
    <property type="entry name" value="P-loop containing nucleoside triphosphate hydrolases"/>
    <property type="match status" value="1"/>
</dbReference>
<reference evidence="3" key="2">
    <citation type="submission" date="2012-01" db="EMBL/GenBank/DDBJ databases">
        <title>Complete sequence of chromosome of Marinitoga piezophila KA3.</title>
        <authorList>
            <person name="Lucas S."/>
            <person name="Han J."/>
            <person name="Lapidus A."/>
            <person name="Cheng J.-F."/>
            <person name="Goodwin L."/>
            <person name="Pitluck S."/>
            <person name="Peters L."/>
            <person name="Mikhailova N."/>
            <person name="Teshima H."/>
            <person name="Detter J.C."/>
            <person name="Han C."/>
            <person name="Tapia R."/>
            <person name="Land M."/>
            <person name="Hauser L."/>
            <person name="Kyrpides N."/>
            <person name="Ivanova N."/>
            <person name="Pagani I."/>
            <person name="Jebbar M."/>
            <person name="Vannier P."/>
            <person name="Oger P."/>
            <person name="Cario A."/>
            <person name="Bartlett D."/>
            <person name="Noll K.M."/>
            <person name="Woyke T."/>
        </authorList>
    </citation>
    <scope>NUCLEOTIDE SEQUENCE [LARGE SCALE GENOMIC DNA]</scope>
    <source>
        <strain evidence="3">DSM 14283 / JCM 11233 / KA3</strain>
    </source>
</reference>
<evidence type="ECO:0000259" key="1">
    <source>
        <dbReference type="Pfam" id="PF01637"/>
    </source>
</evidence>
<dbReference type="OrthoDB" id="37089at2"/>
<dbReference type="RefSeq" id="WP_014296755.1">
    <property type="nucleotide sequence ID" value="NC_016751.1"/>
</dbReference>
<dbReference type="HOGENOM" id="CLU_733493_0_0_0"/>
<dbReference type="InterPro" id="IPR011579">
    <property type="entry name" value="ATPase_dom"/>
</dbReference>
<dbReference type="InterPro" id="IPR027417">
    <property type="entry name" value="P-loop_NTPase"/>
</dbReference>
<dbReference type="Proteomes" id="UP000007161">
    <property type="component" value="Chromosome"/>
</dbReference>
<keyword evidence="3" id="KW-1185">Reference proteome</keyword>
<feature type="domain" description="ATPase" evidence="1">
    <location>
        <begin position="25"/>
        <end position="279"/>
    </location>
</feature>
<dbReference type="AlphaFoldDB" id="H2J2Z3"/>
<dbReference type="Pfam" id="PF01637">
    <property type="entry name" value="ATPase_2"/>
    <property type="match status" value="1"/>
</dbReference>
<reference evidence="2 3" key="1">
    <citation type="journal article" date="2012" name="J. Bacteriol.">
        <title>Complete Genome Sequence of the Thermophilic, Piezophilic, Heterotrophic Bacterium Marinitoga piezophila KA3.</title>
        <authorList>
            <person name="Lucas S."/>
            <person name="Han J."/>
            <person name="Lapidus A."/>
            <person name="Cheng J.F."/>
            <person name="Goodwin L.A."/>
            <person name="Pitluck S."/>
            <person name="Peters L."/>
            <person name="Mikhailova N."/>
            <person name="Teshima H."/>
            <person name="Detter J.C."/>
            <person name="Han C."/>
            <person name="Tapia R."/>
            <person name="Land M."/>
            <person name="Hauser L."/>
            <person name="Kyrpides N.C."/>
            <person name="Ivanova N."/>
            <person name="Pagani I."/>
            <person name="Vannier P."/>
            <person name="Oger P."/>
            <person name="Bartlett D.H."/>
            <person name="Noll K.M."/>
            <person name="Woyke T."/>
            <person name="Jebbar M."/>
        </authorList>
    </citation>
    <scope>NUCLEOTIDE SEQUENCE [LARGE SCALE GENOMIC DNA]</scope>
    <source>
        <strain evidence="3">DSM 14283 / JCM 11233 / KA3</strain>
    </source>
</reference>
<dbReference type="eggNOG" id="COG1672">
    <property type="taxonomic scope" value="Bacteria"/>
</dbReference>
<dbReference type="GO" id="GO:0005524">
    <property type="term" value="F:ATP binding"/>
    <property type="evidence" value="ECO:0007669"/>
    <property type="project" value="InterPro"/>
</dbReference>
<evidence type="ECO:0000313" key="3">
    <source>
        <dbReference type="Proteomes" id="UP000007161"/>
    </source>
</evidence>
<evidence type="ECO:0000313" key="2">
    <source>
        <dbReference type="EMBL" id="AEX85684.1"/>
    </source>
</evidence>
<organism evidence="2 3">
    <name type="scientific">Marinitoga piezophila (strain DSM 14283 / JCM 11233 / KA3)</name>
    <dbReference type="NCBI Taxonomy" id="443254"/>
    <lineage>
        <taxon>Bacteria</taxon>
        <taxon>Thermotogati</taxon>
        <taxon>Thermotogota</taxon>
        <taxon>Thermotogae</taxon>
        <taxon>Petrotogales</taxon>
        <taxon>Petrotogaceae</taxon>
        <taxon>Marinitoga</taxon>
    </lineage>
</organism>
<sequence>MDNDKLKYIISSLFDVPISNKDLLVDREKELKHLNNLAYFQPMGIFGVCGETGVGKTTVLNFIETADSTKFNILITEKDSKEVIIADFLYKLSKLSLSLKNKNIEKIALEAKDFILTEKSFNSNYSGGINAFASAMYEKGLSNKKRFNIYTIKEYIEKLLELLIREYGKILIVIDELDKEKKDEVLNILDSLKNILLKENVITIVSLPFSIYREYSNDRMRWNESGNLENIFKDMIFLDPLTKEDIKKLILKRIKDYPDYFHINALEEIASFSDGNPRDALWLAQQIALYNTDKKKIDETTAKETIKSIFLRTFSKIKSFTEIQKIILKEIIKENIDRTSLVKKLQKKNIKRQTIYTYITRWKNEGLILENDDGILSLPAKVKYYVENL</sequence>
<accession>H2J2Z3</accession>